<keyword evidence="4" id="KW-0479">Metal-binding</keyword>
<evidence type="ECO:0000256" key="7">
    <source>
        <dbReference type="SAM" id="MobiDB-lite"/>
    </source>
</evidence>
<keyword evidence="4" id="KW-0408">Iron</keyword>
<sequence>MSPTLMSWRVCQSSCLAKTAQRRGALPSTLLSKVGVKARASGVVGRVSIRRQARWYQSAVRLVARTVDGDILDRPGSIPNPAESLAKPPPEAPLIEVTKEPESPDPSPPVTWQQLADKIAPVKRFREYRPLTVSDLVSPMWCELQYFNSLSKYGKIKRSAQMKRGGEVHKKLELEVHEFVPVDIQTREDGWGLRLWNIIQGLRTLRVTGMTRELDVWGIVNGQVISGVIDEVSYTCPDPELEIALLASAEEAKTGKKDPDQMSIEEFFAKRKSREDKLTEAGPRVYVIDTKTRAYPSLPSAASSRAVKMQLMLYRFLITQLCTDKVSGTAIFSRYGVDANVTFSETFLKQIAELEFNFSQQASSAEAALSSQASTFSELREHANLSTLWDLVIREYKTTFTPAMLSPVLTAVFRTQSMGAYIGQRTFVHDDAELEKHVVDELAWWAGQRAPRGVDIEDAFKCRMCEFAEGCDWRKDREKEAMEMAKAKRGRPKKRKSDETSP</sequence>
<evidence type="ECO:0000256" key="4">
    <source>
        <dbReference type="ARBA" id="ARBA00022485"/>
    </source>
</evidence>
<protein>
    <recommendedName>
        <fullName evidence="10">Exonuclease V</fullName>
    </recommendedName>
</protein>
<keyword evidence="4" id="KW-0411">Iron-sulfur</keyword>
<evidence type="ECO:0000313" key="9">
    <source>
        <dbReference type="Proteomes" id="UP000799302"/>
    </source>
</evidence>
<comment type="subunit">
    <text evidence="3">Monomer.</text>
</comment>
<dbReference type="GO" id="GO:0005634">
    <property type="term" value="C:nucleus"/>
    <property type="evidence" value="ECO:0007669"/>
    <property type="project" value="TreeGrafter"/>
</dbReference>
<evidence type="ECO:0008006" key="10">
    <source>
        <dbReference type="Google" id="ProtNLM"/>
    </source>
</evidence>
<comment type="cofactor">
    <cofactor evidence="1">
        <name>[4Fe-4S] cluster</name>
        <dbReference type="ChEBI" id="CHEBI:49883"/>
    </cofactor>
</comment>
<dbReference type="GO" id="GO:0036297">
    <property type="term" value="P:interstrand cross-link repair"/>
    <property type="evidence" value="ECO:0007669"/>
    <property type="project" value="TreeGrafter"/>
</dbReference>
<dbReference type="GO" id="GO:0051539">
    <property type="term" value="F:4 iron, 4 sulfur cluster binding"/>
    <property type="evidence" value="ECO:0007669"/>
    <property type="project" value="UniProtKB-KW"/>
</dbReference>
<dbReference type="InterPro" id="IPR019190">
    <property type="entry name" value="EXOV"/>
</dbReference>
<dbReference type="Pfam" id="PF09810">
    <property type="entry name" value="Exo5"/>
    <property type="match status" value="1"/>
</dbReference>
<dbReference type="GO" id="GO:0005739">
    <property type="term" value="C:mitochondrion"/>
    <property type="evidence" value="ECO:0007669"/>
    <property type="project" value="TreeGrafter"/>
</dbReference>
<dbReference type="EMBL" id="MU004233">
    <property type="protein sequence ID" value="KAF2670838.1"/>
    <property type="molecule type" value="Genomic_DNA"/>
</dbReference>
<keyword evidence="4" id="KW-0004">4Fe-4S</keyword>
<evidence type="ECO:0000256" key="2">
    <source>
        <dbReference type="ARBA" id="ARBA00009797"/>
    </source>
</evidence>
<evidence type="ECO:0000313" key="8">
    <source>
        <dbReference type="EMBL" id="KAF2670838.1"/>
    </source>
</evidence>
<organism evidence="8 9">
    <name type="scientific">Microthyrium microscopicum</name>
    <dbReference type="NCBI Taxonomy" id="703497"/>
    <lineage>
        <taxon>Eukaryota</taxon>
        <taxon>Fungi</taxon>
        <taxon>Dikarya</taxon>
        <taxon>Ascomycota</taxon>
        <taxon>Pezizomycotina</taxon>
        <taxon>Dothideomycetes</taxon>
        <taxon>Dothideomycetes incertae sedis</taxon>
        <taxon>Microthyriales</taxon>
        <taxon>Microthyriaceae</taxon>
        <taxon>Microthyrium</taxon>
    </lineage>
</organism>
<accession>A0A6A6UIE2</accession>
<dbReference type="Proteomes" id="UP000799302">
    <property type="component" value="Unassembled WGS sequence"/>
</dbReference>
<dbReference type="PANTHER" id="PTHR14464:SF4">
    <property type="entry name" value="EXONUCLEASE V"/>
    <property type="match status" value="1"/>
</dbReference>
<dbReference type="GO" id="GO:0045145">
    <property type="term" value="F:single-stranded DNA 5'-3' DNA exonuclease activity"/>
    <property type="evidence" value="ECO:0007669"/>
    <property type="project" value="InterPro"/>
</dbReference>
<name>A0A6A6UIE2_9PEZI</name>
<dbReference type="PANTHER" id="PTHR14464">
    <property type="entry name" value="EXONUCLEASE V"/>
    <property type="match status" value="1"/>
</dbReference>
<keyword evidence="5" id="KW-0540">Nuclease</keyword>
<dbReference type="OrthoDB" id="354769at2759"/>
<dbReference type="AlphaFoldDB" id="A0A6A6UIE2"/>
<keyword evidence="9" id="KW-1185">Reference proteome</keyword>
<evidence type="ECO:0000256" key="5">
    <source>
        <dbReference type="ARBA" id="ARBA00022722"/>
    </source>
</evidence>
<keyword evidence="6" id="KW-0378">Hydrolase</keyword>
<proteinExistence type="inferred from homology"/>
<gene>
    <name evidence="8" type="ORF">BT63DRAFT_423132</name>
</gene>
<evidence type="ECO:0000256" key="1">
    <source>
        <dbReference type="ARBA" id="ARBA00001966"/>
    </source>
</evidence>
<keyword evidence="6" id="KW-0269">Exonuclease</keyword>
<feature type="region of interest" description="Disordered" evidence="7">
    <location>
        <begin position="481"/>
        <end position="502"/>
    </location>
</feature>
<reference evidence="8" key="1">
    <citation type="journal article" date="2020" name="Stud. Mycol.">
        <title>101 Dothideomycetes genomes: a test case for predicting lifestyles and emergence of pathogens.</title>
        <authorList>
            <person name="Haridas S."/>
            <person name="Albert R."/>
            <person name="Binder M."/>
            <person name="Bloem J."/>
            <person name="Labutti K."/>
            <person name="Salamov A."/>
            <person name="Andreopoulos B."/>
            <person name="Baker S."/>
            <person name="Barry K."/>
            <person name="Bills G."/>
            <person name="Bluhm B."/>
            <person name="Cannon C."/>
            <person name="Castanera R."/>
            <person name="Culley D."/>
            <person name="Daum C."/>
            <person name="Ezra D."/>
            <person name="Gonzalez J."/>
            <person name="Henrissat B."/>
            <person name="Kuo A."/>
            <person name="Liang C."/>
            <person name="Lipzen A."/>
            <person name="Lutzoni F."/>
            <person name="Magnuson J."/>
            <person name="Mondo S."/>
            <person name="Nolan M."/>
            <person name="Ohm R."/>
            <person name="Pangilinan J."/>
            <person name="Park H.-J."/>
            <person name="Ramirez L."/>
            <person name="Alfaro M."/>
            <person name="Sun H."/>
            <person name="Tritt A."/>
            <person name="Yoshinaga Y."/>
            <person name="Zwiers L.-H."/>
            <person name="Turgeon B."/>
            <person name="Goodwin S."/>
            <person name="Spatafora J."/>
            <person name="Crous P."/>
            <person name="Grigoriev I."/>
        </authorList>
    </citation>
    <scope>NUCLEOTIDE SEQUENCE</scope>
    <source>
        <strain evidence="8">CBS 115976</strain>
    </source>
</reference>
<evidence type="ECO:0000256" key="6">
    <source>
        <dbReference type="ARBA" id="ARBA00022839"/>
    </source>
</evidence>
<comment type="similarity">
    <text evidence="2">Belongs to the EXO5 family.</text>
</comment>
<evidence type="ECO:0000256" key="3">
    <source>
        <dbReference type="ARBA" id="ARBA00011245"/>
    </source>
</evidence>